<keyword evidence="13" id="KW-1185">Reference proteome</keyword>
<dbReference type="eggNOG" id="COG2755">
    <property type="taxonomic scope" value="Bacteria"/>
</dbReference>
<keyword evidence="7" id="KW-0456">Lyase</keyword>
<dbReference type="eggNOG" id="COG0683">
    <property type="taxonomic scope" value="Bacteria"/>
</dbReference>
<dbReference type="Pfam" id="PF25849">
    <property type="entry name" value="PelX_N"/>
    <property type="match status" value="3"/>
</dbReference>
<dbReference type="GO" id="GO:0005576">
    <property type="term" value="C:extracellular region"/>
    <property type="evidence" value="ECO:0007669"/>
    <property type="project" value="UniProtKB-SubCell"/>
</dbReference>
<dbReference type="Gene3D" id="2.160.20.10">
    <property type="entry name" value="Single-stranded right-handed beta-helix, Pectin lyase-like"/>
    <property type="match status" value="1"/>
</dbReference>
<accession>W4QUZ9</accession>
<evidence type="ECO:0000313" key="13">
    <source>
        <dbReference type="Proteomes" id="UP000018896"/>
    </source>
</evidence>
<dbReference type="SUPFAM" id="SSF51126">
    <property type="entry name" value="Pectin lyase-like"/>
    <property type="match status" value="1"/>
</dbReference>
<feature type="domain" description="Pectate disaccharide-lyase-like central Ig-like" evidence="11">
    <location>
        <begin position="1009"/>
        <end position="1092"/>
    </location>
</feature>
<keyword evidence="5" id="KW-0732">Signal</keyword>
<dbReference type="InterPro" id="IPR011050">
    <property type="entry name" value="Pectin_lyase_fold/virulence"/>
</dbReference>
<dbReference type="Pfam" id="PF07523">
    <property type="entry name" value="Big_3"/>
    <property type="match status" value="3"/>
</dbReference>
<dbReference type="GO" id="GO:0016837">
    <property type="term" value="F:carbon-oxygen lyase activity, acting on polysaccharides"/>
    <property type="evidence" value="ECO:0007669"/>
    <property type="project" value="TreeGrafter"/>
</dbReference>
<dbReference type="InterPro" id="IPR052052">
    <property type="entry name" value="Polysaccharide_Lyase_9"/>
</dbReference>
<dbReference type="eggNOG" id="COG5263">
    <property type="taxonomic scope" value="Bacteria"/>
</dbReference>
<dbReference type="InterPro" id="IPR006626">
    <property type="entry name" value="PbH1"/>
</dbReference>
<evidence type="ECO:0000256" key="4">
    <source>
        <dbReference type="ARBA" id="ARBA00022723"/>
    </source>
</evidence>
<dbReference type="InterPro" id="IPR012334">
    <property type="entry name" value="Pectin_lyas_fold"/>
</dbReference>
<dbReference type="InterPro" id="IPR058863">
    <property type="entry name" value="PelX-like_Ig"/>
</dbReference>
<evidence type="ECO:0000256" key="3">
    <source>
        <dbReference type="ARBA" id="ARBA00022525"/>
    </source>
</evidence>
<dbReference type="Pfam" id="PF25850">
    <property type="entry name" value="PelX_Ig"/>
    <property type="match status" value="1"/>
</dbReference>
<dbReference type="STRING" id="1236973.JCM9157_3103"/>
<comment type="caution">
    <text evidence="12">The sequence shown here is derived from an EMBL/GenBank/DDBJ whole genome shotgun (WGS) entry which is preliminary data.</text>
</comment>
<organism evidence="12 13">
    <name type="scientific">Halalkalibacter akibai (strain ATCC 43226 / DSM 21942 / CIP 109018 / JCM 9157 / 1139)</name>
    <name type="common">Bacillus akibai</name>
    <dbReference type="NCBI Taxonomy" id="1236973"/>
    <lineage>
        <taxon>Bacteria</taxon>
        <taxon>Bacillati</taxon>
        <taxon>Bacillota</taxon>
        <taxon>Bacilli</taxon>
        <taxon>Bacillales</taxon>
        <taxon>Bacillaceae</taxon>
        <taxon>Halalkalibacter</taxon>
    </lineage>
</organism>
<feature type="domain" description="Ig-like" evidence="9">
    <location>
        <begin position="447"/>
        <end position="510"/>
    </location>
</feature>
<evidence type="ECO:0000259" key="11">
    <source>
        <dbReference type="Pfam" id="PF25850"/>
    </source>
</evidence>
<dbReference type="PANTHER" id="PTHR40088:SF1">
    <property type="entry name" value="PECTATE LYASE PEL9"/>
    <property type="match status" value="1"/>
</dbReference>
<keyword evidence="3" id="KW-0964">Secreted</keyword>
<dbReference type="InterPro" id="IPR022038">
    <property type="entry name" value="Ig-like_bact"/>
</dbReference>
<evidence type="ECO:0000256" key="2">
    <source>
        <dbReference type="ARBA" id="ARBA00004613"/>
    </source>
</evidence>
<dbReference type="PANTHER" id="PTHR40088">
    <property type="entry name" value="PECTATE LYASE (EUROFUNG)"/>
    <property type="match status" value="1"/>
</dbReference>
<dbReference type="GO" id="GO:0046872">
    <property type="term" value="F:metal ion binding"/>
    <property type="evidence" value="ECO:0007669"/>
    <property type="project" value="UniProtKB-KW"/>
</dbReference>
<feature type="domain" description="Ig-like" evidence="9">
    <location>
        <begin position="697"/>
        <end position="767"/>
    </location>
</feature>
<feature type="domain" description="Pectate disaccharide-lyase-like N-terminal" evidence="10">
    <location>
        <begin position="803"/>
        <end position="989"/>
    </location>
</feature>
<comment type="cofactor">
    <cofactor evidence="1">
        <name>Ca(2+)</name>
        <dbReference type="ChEBI" id="CHEBI:29108"/>
    </cofactor>
</comment>
<evidence type="ECO:0008006" key="14">
    <source>
        <dbReference type="Google" id="ProtNLM"/>
    </source>
</evidence>
<feature type="domain" description="Ig-like" evidence="9">
    <location>
        <begin position="619"/>
        <end position="684"/>
    </location>
</feature>
<proteinExistence type="inferred from homology"/>
<comment type="similarity">
    <text evidence="8">Belongs to the polysaccharide lyase 9 family.</text>
</comment>
<evidence type="ECO:0000313" key="12">
    <source>
        <dbReference type="EMBL" id="GAE35960.1"/>
    </source>
</evidence>
<evidence type="ECO:0000256" key="1">
    <source>
        <dbReference type="ARBA" id="ARBA00001913"/>
    </source>
</evidence>
<dbReference type="Gene3D" id="2.60.40.3630">
    <property type="match status" value="4"/>
</dbReference>
<keyword evidence="4" id="KW-0479">Metal-binding</keyword>
<evidence type="ECO:0000256" key="7">
    <source>
        <dbReference type="ARBA" id="ARBA00023239"/>
    </source>
</evidence>
<reference evidence="12 13" key="1">
    <citation type="journal article" date="2014" name="Genome Announc.">
        <title>Draft Genome Sequences of Three Alkaliphilic Bacillus Strains, Bacillus wakoensis JCM 9140T, Bacillus akibai JCM 9157T, and Bacillus hemicellulosilyticus JCM 9152T.</title>
        <authorList>
            <person name="Yuki M."/>
            <person name="Oshima K."/>
            <person name="Suda W."/>
            <person name="Oshida Y."/>
            <person name="Kitamura K."/>
            <person name="Iida T."/>
            <person name="Hattori M."/>
            <person name="Ohkuma M."/>
        </authorList>
    </citation>
    <scope>NUCLEOTIDE SEQUENCE [LARGE SCALE GENOMIC DNA]</scope>
    <source>
        <strain evidence="12 13">JCM 9157</strain>
    </source>
</reference>
<dbReference type="InterPro" id="IPR058953">
    <property type="entry name" value="PelX-like_N"/>
</dbReference>
<dbReference type="Proteomes" id="UP000018896">
    <property type="component" value="Unassembled WGS sequence"/>
</dbReference>
<evidence type="ECO:0000256" key="8">
    <source>
        <dbReference type="ARBA" id="ARBA00038263"/>
    </source>
</evidence>
<comment type="subcellular location">
    <subcellularLocation>
        <location evidence="2">Secreted</location>
    </subcellularLocation>
</comment>
<dbReference type="EMBL" id="BAUV01000025">
    <property type="protein sequence ID" value="GAE35960.1"/>
    <property type="molecule type" value="Genomic_DNA"/>
</dbReference>
<keyword evidence="6" id="KW-0106">Calcium</keyword>
<dbReference type="SMART" id="SM00710">
    <property type="entry name" value="PbH1"/>
    <property type="match status" value="5"/>
</dbReference>
<evidence type="ECO:0000259" key="10">
    <source>
        <dbReference type="Pfam" id="PF25849"/>
    </source>
</evidence>
<dbReference type="RefSeq" id="WP_235715014.1">
    <property type="nucleotide sequence ID" value="NZ_BAUV01000025.1"/>
</dbReference>
<protein>
    <recommendedName>
        <fullName evidence="14">Exopolygalacturonate lyase</fullName>
    </recommendedName>
</protein>
<gene>
    <name evidence="12" type="ORF">JCM9157_3103</name>
</gene>
<evidence type="ECO:0000256" key="6">
    <source>
        <dbReference type="ARBA" id="ARBA00022837"/>
    </source>
</evidence>
<feature type="domain" description="Pectate disaccharide-lyase-like N-terminal" evidence="10">
    <location>
        <begin position="74"/>
        <end position="142"/>
    </location>
</feature>
<name>W4QUZ9_HALA3</name>
<sequence>MKRKHHRFVAMIMAILLILSPMNLAVLAEEIESNSEMISISSDWRGSVFGDNGGQAAISYENFEITEHEDQTVTVRSSNNRGKISSSTEGIAYYYKDVPSEDNFVLTAKAQVDAWTANNQVSFGLMLRGNVLENKNDSGFTGDYVAVGALDQTMKGFYKHEATSIVKDGLLFDAAAPAADQVYDLSIQKLGNLYVLKMNDEIQTIEQFEGEINWAGLFTSRNTTVTFSDVNLAIDDGQIELGDWEFRAFGGNTSEGRNPIPTIEDNSVNMRASGGKVAAGDEGLSYYFKEVPADANFEMKTKAVVNHFNSDSNISTPNQKSFGVMLRDEVGNHGDSTNHTTDYVGVGALDTVMKGFYKQNGQQVKFDAFADANLPAAGEEYDLAVRKSGDTYVVTVNGESETVTLNNLFRDQVYVGLYVVRDADVTFHEFDIAVDARKVTGLLVDATEMKTDYLQGEDLELAGLKVTAQFSDGSTTDLSSSDYIVTGFDSSKVGVNTITINYNGRTATLDLLIKALSVTDLEILYFPAKMNYYLADPFEPQGIVVVGEYENGFKSEQLASDQFVFVISGEEVTTDGYVFDKAGSTEITVQSVETPDTSTAFTVNVSDAELTELEIRQPPVKSLYFLEDELDLAGISVYANYSDGKAVRLTQGDYQVSGLDTTSPGKRAVTLSYKGVTSSFDVTVKEKELEAIEVTHYPKTTFFVGESFDSTGLVISKIYDNLDKEIFTDEDYQVDASAFESSEAGTYAIMIQPTDDQISPITYAVTVREKTELEWKSMRFGQSTSNDRNYVEKLDDESVRVVALEGGGKITGDHDGIAFYYTEIDAEEDNFMLSADIKVIDYAKSPHDGQESFGIMARDAVNTVEDASVFASNIAAIGGFSGGTREENGTQLFVRTGVVASDGEGSEGIQKKMLKRERPDAKNTHPEQNYRLTLAKTNSGFTGKLNNGEKEIFFEPEILKVQDSKMYVGFYAARLATIEVSDIALTVTAAKTDAPKQEPPAKPATPKLDILSLDKTSNLNYDLLLRSNVDGVATVRQGQTVIAEDVEVEAGKVIEVPAELAYQSKTNFSMTFLPDDTQYLTSYNQLVRNFTVETRSYVNGGDIYVSPKGTASGDGTKVNPLDLDTAIHFVAEGQKIIVMEGQYIRHKPLEIKKYNNGTAEAMKYLVADPETQTRPVIDFDRRSEGVVHSGHYWHVEGIDFARSAGNTKGYTVGGSFNIIENVRVYENGDTGLQISRTDASEPREEWPAHNLVLNSVAFDNRDPSENNADGFAAKLTVGEGNVFRGCISHNNIDDGWDLYTKVGTGAIGAVTIENSIAFNNGRLTNGYAGNAGKNGFKLGGEGVHVPHVIRNSIAFGNGYFGFTSNSNPGLIAENNIGYNNGGANLSFTTYAHIPTDFTINGFVSYRTTGNARDSYPVGLNSDKNYMFNGSKSVNHSGEELPDDILTSLDSIFEKDSEGRIVSIKRSEQGEILWGDVWETFNELVNPETEEAAIKANVTFKPHVLNLKGVSNSNGKNQSVAKLLISLADVKAEEIDVTSVRLNGEILPVKDAIVHNEGLEITFLRQDLIPVVEEGNQVSILISGLLTSGVGFEGQTVIRVMK</sequence>
<feature type="domain" description="Pectate disaccharide-lyase-like N-terminal" evidence="10">
    <location>
        <begin position="266"/>
        <end position="338"/>
    </location>
</feature>
<evidence type="ECO:0000256" key="5">
    <source>
        <dbReference type="ARBA" id="ARBA00022729"/>
    </source>
</evidence>
<evidence type="ECO:0000259" key="9">
    <source>
        <dbReference type="Pfam" id="PF07523"/>
    </source>
</evidence>